<accession>A0A8J3GF95</accession>
<dbReference type="EMBL" id="BMZO01000001">
    <property type="protein sequence ID" value="GHC61300.1"/>
    <property type="molecule type" value="Genomic_DNA"/>
</dbReference>
<comment type="caution">
    <text evidence="2">The sequence shown here is derived from an EMBL/GenBank/DDBJ whole genome shotgun (WGS) entry which is preliminary data.</text>
</comment>
<evidence type="ECO:0000313" key="2">
    <source>
        <dbReference type="EMBL" id="GHC61300.1"/>
    </source>
</evidence>
<reference evidence="2" key="1">
    <citation type="journal article" date="2014" name="Int. J. Syst. Evol. Microbiol.">
        <title>Complete genome sequence of Corynebacterium casei LMG S-19264T (=DSM 44701T), isolated from a smear-ripened cheese.</title>
        <authorList>
            <consortium name="US DOE Joint Genome Institute (JGI-PGF)"/>
            <person name="Walter F."/>
            <person name="Albersmeier A."/>
            <person name="Kalinowski J."/>
            <person name="Ruckert C."/>
        </authorList>
    </citation>
    <scope>NUCLEOTIDE SEQUENCE</scope>
    <source>
        <strain evidence="2">KCTC 42097</strain>
    </source>
</reference>
<feature type="region of interest" description="Disordered" evidence="1">
    <location>
        <begin position="89"/>
        <end position="110"/>
    </location>
</feature>
<name>A0A8J3GF95_9HYPH</name>
<feature type="region of interest" description="Disordered" evidence="1">
    <location>
        <begin position="1"/>
        <end position="36"/>
    </location>
</feature>
<dbReference type="Proteomes" id="UP000641137">
    <property type="component" value="Unassembled WGS sequence"/>
</dbReference>
<evidence type="ECO:0000256" key="1">
    <source>
        <dbReference type="SAM" id="MobiDB-lite"/>
    </source>
</evidence>
<dbReference type="RefSeq" id="WP_189486886.1">
    <property type="nucleotide sequence ID" value="NZ_BMZO01000001.1"/>
</dbReference>
<protein>
    <submittedName>
        <fullName evidence="2">Uncharacterized protein</fullName>
    </submittedName>
</protein>
<gene>
    <name evidence="2" type="ORF">GCM10010136_01770</name>
</gene>
<proteinExistence type="predicted"/>
<evidence type="ECO:0000313" key="3">
    <source>
        <dbReference type="Proteomes" id="UP000641137"/>
    </source>
</evidence>
<keyword evidence="3" id="KW-1185">Reference proteome</keyword>
<organism evidence="2 3">
    <name type="scientific">Limoniibacter endophyticus</name>
    <dbReference type="NCBI Taxonomy" id="1565040"/>
    <lineage>
        <taxon>Bacteria</taxon>
        <taxon>Pseudomonadati</taxon>
        <taxon>Pseudomonadota</taxon>
        <taxon>Alphaproteobacteria</taxon>
        <taxon>Hyphomicrobiales</taxon>
        <taxon>Bartonellaceae</taxon>
        <taxon>Limoniibacter</taxon>
    </lineage>
</organism>
<sequence>MENEERRPNTHAAYSDTPFPRRTKKPLPRKGEKIGGGFFVFRRGKKTGRISAGNSLPYEHPSLASAAAEAARLAKMNPGETFEVFETTGVTTGSTEALPEPWDFDPRSLN</sequence>
<dbReference type="AlphaFoldDB" id="A0A8J3GF95"/>
<reference evidence="2" key="2">
    <citation type="submission" date="2020-09" db="EMBL/GenBank/DDBJ databases">
        <authorList>
            <person name="Sun Q."/>
            <person name="Kim S."/>
        </authorList>
    </citation>
    <scope>NUCLEOTIDE SEQUENCE</scope>
    <source>
        <strain evidence="2">KCTC 42097</strain>
    </source>
</reference>